<sequence>MRYYKKKEAIDKRKADIQPIGESLKALMKAYRLDGKLSEVQLVQNWEKIMGKPIALKTQQLYFKDGKLFVKLTSAPLKHELNMSKSKVVEILNTEAGTDVVKDIIFL</sequence>
<dbReference type="EMBL" id="QWGE01000003">
    <property type="protein sequence ID" value="RIJ37668.1"/>
    <property type="molecule type" value="Genomic_DNA"/>
</dbReference>
<dbReference type="OrthoDB" id="9796545at2"/>
<keyword evidence="2" id="KW-1185">Reference proteome</keyword>
<protein>
    <submittedName>
        <fullName evidence="1">DUF721 domain-containing protein</fullName>
    </submittedName>
</protein>
<dbReference type="RefSeq" id="WP_119432325.1">
    <property type="nucleotide sequence ID" value="NZ_QWGE01000003.1"/>
</dbReference>
<gene>
    <name evidence="1" type="ORF">D1627_11225</name>
</gene>
<dbReference type="AlphaFoldDB" id="A0A399S2X9"/>
<evidence type="ECO:0000313" key="2">
    <source>
        <dbReference type="Proteomes" id="UP000266005"/>
    </source>
</evidence>
<dbReference type="InterPro" id="IPR007922">
    <property type="entry name" value="DciA-like"/>
</dbReference>
<accession>A0A399S2X9</accession>
<name>A0A399S2X9_9BACT</name>
<dbReference type="PANTHER" id="PTHR36456">
    <property type="entry name" value="UPF0232 PROTEIN SCO3875"/>
    <property type="match status" value="1"/>
</dbReference>
<dbReference type="Proteomes" id="UP000266005">
    <property type="component" value="Unassembled WGS sequence"/>
</dbReference>
<reference evidence="2" key="1">
    <citation type="submission" date="2018-08" db="EMBL/GenBank/DDBJ databases">
        <title>Mucilaginibacter sp. MYSH2.</title>
        <authorList>
            <person name="Seo T."/>
        </authorList>
    </citation>
    <scope>NUCLEOTIDE SEQUENCE [LARGE SCALE GENOMIC DNA]</scope>
    <source>
        <strain evidence="2">KIRAN</strain>
    </source>
</reference>
<comment type="caution">
    <text evidence="1">The sequence shown here is derived from an EMBL/GenBank/DDBJ whole genome shotgun (WGS) entry which is preliminary data.</text>
</comment>
<evidence type="ECO:0000313" key="1">
    <source>
        <dbReference type="EMBL" id="RIJ37668.1"/>
    </source>
</evidence>
<dbReference type="PANTHER" id="PTHR36456:SF1">
    <property type="entry name" value="UPF0232 PROTEIN SCO3875"/>
    <property type="match status" value="1"/>
</dbReference>
<proteinExistence type="predicted"/>
<organism evidence="1 2">
    <name type="scientific">Pontibacter oryzae</name>
    <dbReference type="NCBI Taxonomy" id="2304593"/>
    <lineage>
        <taxon>Bacteria</taxon>
        <taxon>Pseudomonadati</taxon>
        <taxon>Bacteroidota</taxon>
        <taxon>Cytophagia</taxon>
        <taxon>Cytophagales</taxon>
        <taxon>Hymenobacteraceae</taxon>
        <taxon>Pontibacter</taxon>
    </lineage>
</organism>
<dbReference type="Pfam" id="PF05258">
    <property type="entry name" value="DciA"/>
    <property type="match status" value="1"/>
</dbReference>